<organism evidence="2 3">
    <name type="scientific">Candidatus Chloroploca asiatica</name>
    <dbReference type="NCBI Taxonomy" id="1506545"/>
    <lineage>
        <taxon>Bacteria</taxon>
        <taxon>Bacillati</taxon>
        <taxon>Chloroflexota</taxon>
        <taxon>Chloroflexia</taxon>
        <taxon>Chloroflexales</taxon>
        <taxon>Chloroflexineae</taxon>
        <taxon>Oscillochloridaceae</taxon>
        <taxon>Candidatus Chloroploca</taxon>
    </lineage>
</organism>
<accession>A0A2H3L024</accession>
<feature type="region of interest" description="Disordered" evidence="1">
    <location>
        <begin position="80"/>
        <end position="122"/>
    </location>
</feature>
<sequence>MLAASFGRALRPVVKSIPVEVLISAEEAIIPGSDALLRPGNKVALEGRLNPATFRLPRAAREDATVQTALERTRTQFETRNADLTQRAEAARQQRQATQERAQREGRPSQTPSARQQPLSGDALERQIARAQQRLLTNRRVRVEVGYVELLQGTPASSEERARLIAEAGERRRTPPARREAAAPPDRAALLAAQDRDAVQAMRATEKRGAAVVDHPAGAGDHATGDHAEAIDDHAAADHAEAIGDHAAADHAEGARDEAVGDDPAHGGDAAAMDHAEAGDDDPRAAQPGPVRPRRARSRLHASSDEPDPGVADMPDDEVLSA</sequence>
<feature type="region of interest" description="Disordered" evidence="1">
    <location>
        <begin position="248"/>
        <end position="322"/>
    </location>
</feature>
<feature type="compositionally biased region" description="Low complexity" evidence="1">
    <location>
        <begin position="85"/>
        <end position="100"/>
    </location>
</feature>
<feature type="compositionally biased region" description="Polar residues" evidence="1">
    <location>
        <begin position="108"/>
        <end position="119"/>
    </location>
</feature>
<evidence type="ECO:0000313" key="2">
    <source>
        <dbReference type="EMBL" id="PDV96487.1"/>
    </source>
</evidence>
<evidence type="ECO:0000256" key="1">
    <source>
        <dbReference type="SAM" id="MobiDB-lite"/>
    </source>
</evidence>
<comment type="caution">
    <text evidence="2">The sequence shown here is derived from an EMBL/GenBank/DDBJ whole genome shotgun (WGS) entry which is preliminary data.</text>
</comment>
<keyword evidence="3" id="KW-1185">Reference proteome</keyword>
<feature type="compositionally biased region" description="Basic and acidic residues" evidence="1">
    <location>
        <begin position="248"/>
        <end position="284"/>
    </location>
</feature>
<reference evidence="2 3" key="1">
    <citation type="submission" date="2016-05" db="EMBL/GenBank/DDBJ databases">
        <authorList>
            <person name="Lavstsen T."/>
            <person name="Jespersen J.S."/>
        </authorList>
    </citation>
    <scope>NUCLEOTIDE SEQUENCE [LARGE SCALE GENOMIC DNA]</scope>
    <source>
        <strain evidence="2 3">B7-9</strain>
    </source>
</reference>
<gene>
    <name evidence="2" type="ORF">A9Q02_22725</name>
</gene>
<evidence type="ECO:0000313" key="3">
    <source>
        <dbReference type="Proteomes" id="UP000220922"/>
    </source>
</evidence>
<protein>
    <submittedName>
        <fullName evidence="2">Uncharacterized protein</fullName>
    </submittedName>
</protein>
<dbReference type="EMBL" id="LYXE01000196">
    <property type="protein sequence ID" value="PDV96487.1"/>
    <property type="molecule type" value="Genomic_DNA"/>
</dbReference>
<dbReference type="AlphaFoldDB" id="A0A2H3L024"/>
<name>A0A2H3L024_9CHLR</name>
<proteinExistence type="predicted"/>
<dbReference type="Proteomes" id="UP000220922">
    <property type="component" value="Unassembled WGS sequence"/>
</dbReference>